<protein>
    <recommendedName>
        <fullName evidence="2">Bacterial transcriptional activator domain-containing protein</fullName>
    </recommendedName>
</protein>
<feature type="domain" description="Bacterial transcriptional activator" evidence="2">
    <location>
        <begin position="95"/>
        <end position="239"/>
    </location>
</feature>
<dbReference type="SMART" id="SM01043">
    <property type="entry name" value="BTAD"/>
    <property type="match status" value="1"/>
</dbReference>
<dbReference type="OrthoDB" id="190810at2"/>
<evidence type="ECO:0000313" key="6">
    <source>
        <dbReference type="Proteomes" id="UP000050502"/>
    </source>
</evidence>
<reference evidence="5" key="3">
    <citation type="submission" date="2015-08" db="EMBL/GenBank/DDBJ databases">
        <title>Draft Genome Sequence of a Heterotrophic Facultative Anaerobic Bacterium Ardenticatena maritima Strain 110S.</title>
        <authorList>
            <person name="Kawaichi S."/>
            <person name="Yoshida T."/>
            <person name="Sako Y."/>
            <person name="Nakamura R."/>
        </authorList>
    </citation>
    <scope>NUCLEOTIDE SEQUENCE [LARGE SCALE GENOMIC DNA]</scope>
    <source>
        <strain evidence="5">110S</strain>
    </source>
</reference>
<dbReference type="InterPro" id="IPR011990">
    <property type="entry name" value="TPR-like_helical_dom_sf"/>
</dbReference>
<accession>A0A0M8K8B1</accession>
<keyword evidence="5" id="KW-1185">Reference proteome</keyword>
<dbReference type="STRING" id="872965.SE16_02650"/>
<evidence type="ECO:0000256" key="1">
    <source>
        <dbReference type="SAM" id="Coils"/>
    </source>
</evidence>
<sequence>MLHIRLFGQIECMLDDTPVPLPPSAQALLAYLALDHHRAHHREHLATLFWPDIQSHYARTNLRKTLWKLQQALGDTTALDIEHATIALNCAHVRIDSDTFAQAFEACRRQNGSILDAQQSILARHAITLYRGDLLETIYADWSLVPREQYRHMYLVLLEKMLAHCEQMHALNEGIQYAHQLLQQEPAHERTHRTLMRLFYLSGNRTAALRQFLLCRQILDTEFQAAPAQATQNLADAIRQDDAETVRRYALEERTRFEAQTHATAEELRALETRLQASLNDVRRQLARLRDVAPPAKD</sequence>
<dbReference type="InterPro" id="IPR016032">
    <property type="entry name" value="Sig_transdc_resp-reg_C-effctor"/>
</dbReference>
<feature type="coiled-coil region" evidence="1">
    <location>
        <begin position="265"/>
        <end position="292"/>
    </location>
</feature>
<dbReference type="SUPFAM" id="SSF48452">
    <property type="entry name" value="TPR-like"/>
    <property type="match status" value="1"/>
</dbReference>
<dbReference type="GO" id="GO:0006355">
    <property type="term" value="P:regulation of DNA-templated transcription"/>
    <property type="evidence" value="ECO:0007669"/>
    <property type="project" value="InterPro"/>
</dbReference>
<gene>
    <name evidence="3" type="ORF">ARMA_2296</name>
    <name evidence="4" type="ORF">SE16_02650</name>
</gene>
<evidence type="ECO:0000313" key="4">
    <source>
        <dbReference type="EMBL" id="KPL89374.1"/>
    </source>
</evidence>
<reference evidence="4 6" key="2">
    <citation type="submission" date="2015-07" db="EMBL/GenBank/DDBJ databases">
        <title>Whole genome sequence of Ardenticatena maritima DSM 23922.</title>
        <authorList>
            <person name="Hemp J."/>
            <person name="Ward L.M."/>
            <person name="Pace L.A."/>
            <person name="Fischer W.W."/>
        </authorList>
    </citation>
    <scope>NUCLEOTIDE SEQUENCE [LARGE SCALE GENOMIC DNA]</scope>
    <source>
        <strain evidence="4 6">110S</strain>
    </source>
</reference>
<dbReference type="Pfam" id="PF03704">
    <property type="entry name" value="BTAD"/>
    <property type="match status" value="1"/>
</dbReference>
<dbReference type="EMBL" id="LGKN01000003">
    <property type="protein sequence ID" value="KPL89374.1"/>
    <property type="molecule type" value="Genomic_DNA"/>
</dbReference>
<dbReference type="InterPro" id="IPR005158">
    <property type="entry name" value="BTAD"/>
</dbReference>
<dbReference type="Proteomes" id="UP000050502">
    <property type="component" value="Unassembled WGS sequence"/>
</dbReference>
<dbReference type="EMBL" id="BBZA01000199">
    <property type="protein sequence ID" value="GAP63873.1"/>
    <property type="molecule type" value="Genomic_DNA"/>
</dbReference>
<evidence type="ECO:0000313" key="3">
    <source>
        <dbReference type="EMBL" id="GAP63873.1"/>
    </source>
</evidence>
<organism evidence="3 5">
    <name type="scientific">Ardenticatena maritima</name>
    <dbReference type="NCBI Taxonomy" id="872965"/>
    <lineage>
        <taxon>Bacteria</taxon>
        <taxon>Bacillati</taxon>
        <taxon>Chloroflexota</taxon>
        <taxon>Ardenticatenia</taxon>
        <taxon>Ardenticatenales</taxon>
        <taxon>Ardenticatenaceae</taxon>
        <taxon>Ardenticatena</taxon>
    </lineage>
</organism>
<dbReference type="PANTHER" id="PTHR35807">
    <property type="entry name" value="TRANSCRIPTIONAL REGULATOR REDD-RELATED"/>
    <property type="match status" value="1"/>
</dbReference>
<evidence type="ECO:0000259" key="2">
    <source>
        <dbReference type="SMART" id="SM01043"/>
    </source>
</evidence>
<proteinExistence type="predicted"/>
<name>A0A0M8K8B1_9CHLR</name>
<dbReference type="InterPro" id="IPR051677">
    <property type="entry name" value="AfsR-DnrI-RedD_regulator"/>
</dbReference>
<dbReference type="Gene3D" id="1.10.10.10">
    <property type="entry name" value="Winged helix-like DNA-binding domain superfamily/Winged helix DNA-binding domain"/>
    <property type="match status" value="1"/>
</dbReference>
<dbReference type="InParanoid" id="A0A0M8K8B1"/>
<dbReference type="AlphaFoldDB" id="A0A0M8K8B1"/>
<evidence type="ECO:0000313" key="5">
    <source>
        <dbReference type="Proteomes" id="UP000037784"/>
    </source>
</evidence>
<dbReference type="InterPro" id="IPR036388">
    <property type="entry name" value="WH-like_DNA-bd_sf"/>
</dbReference>
<dbReference type="GO" id="GO:0003677">
    <property type="term" value="F:DNA binding"/>
    <property type="evidence" value="ECO:0007669"/>
    <property type="project" value="InterPro"/>
</dbReference>
<dbReference type="Proteomes" id="UP000037784">
    <property type="component" value="Unassembled WGS sequence"/>
</dbReference>
<dbReference type="SUPFAM" id="SSF46894">
    <property type="entry name" value="C-terminal effector domain of the bipartite response regulators"/>
    <property type="match status" value="1"/>
</dbReference>
<dbReference type="RefSeq" id="WP_054493657.1">
    <property type="nucleotide sequence ID" value="NZ_BBZA01000199.1"/>
</dbReference>
<dbReference type="Gene3D" id="1.25.40.10">
    <property type="entry name" value="Tetratricopeptide repeat domain"/>
    <property type="match status" value="1"/>
</dbReference>
<comment type="caution">
    <text evidence="3">The sequence shown here is derived from an EMBL/GenBank/DDBJ whole genome shotgun (WGS) entry which is preliminary data.</text>
</comment>
<keyword evidence="1" id="KW-0175">Coiled coil</keyword>
<reference evidence="3 5" key="1">
    <citation type="journal article" date="2015" name="Genome Announc.">
        <title>Draft Genome Sequence of a Heterotrophic Facultative Anaerobic Thermophilic Bacterium, Ardenticatena maritima Strain 110ST.</title>
        <authorList>
            <person name="Kawaichi S."/>
            <person name="Yoshida T."/>
            <person name="Sako Y."/>
            <person name="Nakamura R."/>
        </authorList>
    </citation>
    <scope>NUCLEOTIDE SEQUENCE [LARGE SCALE GENOMIC DNA]</scope>
    <source>
        <strain evidence="3 5">110S</strain>
    </source>
</reference>